<dbReference type="Pfam" id="PF00561">
    <property type="entry name" value="Abhydrolase_1"/>
    <property type="match status" value="1"/>
</dbReference>
<dbReference type="Gene3D" id="3.40.50.1820">
    <property type="entry name" value="alpha/beta hydrolase"/>
    <property type="match status" value="1"/>
</dbReference>
<dbReference type="GO" id="GO:0017171">
    <property type="term" value="F:serine hydrolase activity"/>
    <property type="evidence" value="ECO:0007669"/>
    <property type="project" value="TreeGrafter"/>
</dbReference>
<sequence>MQKQRVDVGGVSINYLKVGHGPHTLLCNPGVMGTIWTDFKPQIVSLDKSKFTLIAWDPPGHGKSRPPDVEYDPDFYNRGAEFTVKFLKALNVGKLSILGWSNGGIQGMIIAAKYPELIEALVLWGAKAYIVKGEVDYLQGLKSSPAWAGSIKAEQKAYDDHDYFVNSMKKFVARLTHIYNNDGDFCKDALSQIHCPVLVMHGEGDLLVFDEHPHYLVEHIKGAKLECFKSGKHHIHLKHPDKFNRLVEDFLTEQLGHKSVISSKL</sequence>
<evidence type="ECO:0000259" key="1">
    <source>
        <dbReference type="Pfam" id="PF00561"/>
    </source>
</evidence>
<dbReference type="SUPFAM" id="SSF53474">
    <property type="entry name" value="alpha/beta-Hydrolases"/>
    <property type="match status" value="1"/>
</dbReference>
<dbReference type="PANTHER" id="PTHR46331">
    <property type="entry name" value="VALACYCLOVIR HYDROLASE"/>
    <property type="match status" value="1"/>
</dbReference>
<evidence type="ECO:0000313" key="2">
    <source>
        <dbReference type="EMBL" id="CAD7459404.1"/>
    </source>
</evidence>
<dbReference type="InterPro" id="IPR000073">
    <property type="entry name" value="AB_hydrolase_1"/>
</dbReference>
<accession>A0A7R9NX03</accession>
<dbReference type="PANTHER" id="PTHR46331:SF2">
    <property type="entry name" value="VALACYCLOVIR HYDROLASE"/>
    <property type="match status" value="1"/>
</dbReference>
<gene>
    <name evidence="2" type="ORF">TTEB3V08_LOCUS7359</name>
</gene>
<reference evidence="2" key="1">
    <citation type="submission" date="2020-11" db="EMBL/GenBank/DDBJ databases">
        <authorList>
            <person name="Tran Van P."/>
        </authorList>
    </citation>
    <scope>NUCLEOTIDE SEQUENCE</scope>
</reference>
<dbReference type="AlphaFoldDB" id="A0A7R9NX03"/>
<protein>
    <recommendedName>
        <fullName evidence="1">AB hydrolase-1 domain-containing protein</fullName>
    </recommendedName>
</protein>
<name>A0A7R9NX03_9NEOP</name>
<dbReference type="EMBL" id="OE002847">
    <property type="protein sequence ID" value="CAD7459404.1"/>
    <property type="molecule type" value="Genomic_DNA"/>
</dbReference>
<organism evidence="2">
    <name type="scientific">Timema tahoe</name>
    <dbReference type="NCBI Taxonomy" id="61484"/>
    <lineage>
        <taxon>Eukaryota</taxon>
        <taxon>Metazoa</taxon>
        <taxon>Ecdysozoa</taxon>
        <taxon>Arthropoda</taxon>
        <taxon>Hexapoda</taxon>
        <taxon>Insecta</taxon>
        <taxon>Pterygota</taxon>
        <taxon>Neoptera</taxon>
        <taxon>Polyneoptera</taxon>
        <taxon>Phasmatodea</taxon>
        <taxon>Timematodea</taxon>
        <taxon>Timematoidea</taxon>
        <taxon>Timematidae</taxon>
        <taxon>Timema</taxon>
    </lineage>
</organism>
<proteinExistence type="predicted"/>
<dbReference type="InterPro" id="IPR029058">
    <property type="entry name" value="AB_hydrolase_fold"/>
</dbReference>
<feature type="domain" description="AB hydrolase-1" evidence="1">
    <location>
        <begin position="24"/>
        <end position="160"/>
    </location>
</feature>